<keyword evidence="1" id="KW-0104">Cadmium</keyword>
<dbReference type="GO" id="GO:0006355">
    <property type="term" value="P:regulation of DNA-templated transcription"/>
    <property type="evidence" value="ECO:0007669"/>
    <property type="project" value="InterPro"/>
</dbReference>
<evidence type="ECO:0000313" key="12">
    <source>
        <dbReference type="Proteomes" id="UP000240505"/>
    </source>
</evidence>
<dbReference type="Proteomes" id="UP000240505">
    <property type="component" value="Chromosome"/>
</dbReference>
<reference evidence="11 12" key="1">
    <citation type="submission" date="2018-03" db="EMBL/GenBank/DDBJ databases">
        <title>Massilia armeniaca sp. nov., isolated from desert soil.</title>
        <authorList>
            <person name="Huang H."/>
            <person name="Ren M."/>
        </authorList>
    </citation>
    <scope>NUCLEOTIDE SEQUENCE [LARGE SCALE GENOMIC DNA]</scope>
    <source>
        <strain evidence="11 12">ZMN-3</strain>
    </source>
</reference>
<feature type="modified residue" description="4-aspartylphosphate" evidence="7">
    <location>
        <position position="51"/>
    </location>
</feature>
<keyword evidence="12" id="KW-1185">Reference proteome</keyword>
<protein>
    <submittedName>
        <fullName evidence="11">DNA-binding response regulator</fullName>
    </submittedName>
</protein>
<evidence type="ECO:0000259" key="9">
    <source>
        <dbReference type="PROSITE" id="PS50110"/>
    </source>
</evidence>
<dbReference type="FunFam" id="1.10.10.10:FF:000005">
    <property type="entry name" value="Two-component system response regulator"/>
    <property type="match status" value="1"/>
</dbReference>
<dbReference type="InterPro" id="IPR001867">
    <property type="entry name" value="OmpR/PhoB-type_DNA-bd"/>
</dbReference>
<dbReference type="InterPro" id="IPR039420">
    <property type="entry name" value="WalR-like"/>
</dbReference>
<feature type="domain" description="Response regulatory" evidence="9">
    <location>
        <begin position="2"/>
        <end position="115"/>
    </location>
</feature>
<keyword evidence="3" id="KW-0902">Two-component regulatory system</keyword>
<dbReference type="CDD" id="cd00383">
    <property type="entry name" value="trans_reg_C"/>
    <property type="match status" value="1"/>
</dbReference>
<evidence type="ECO:0000256" key="1">
    <source>
        <dbReference type="ARBA" id="ARBA00022539"/>
    </source>
</evidence>
<evidence type="ECO:0000256" key="7">
    <source>
        <dbReference type="PROSITE-ProRule" id="PRU00169"/>
    </source>
</evidence>
<keyword evidence="5 8" id="KW-0238">DNA-binding</keyword>
<dbReference type="PANTHER" id="PTHR48111:SF41">
    <property type="entry name" value="TRANSCRIPTIONAL REGULATORY PROTEIN CUSR-RELATED"/>
    <property type="match status" value="1"/>
</dbReference>
<feature type="domain" description="OmpR/PhoB-type" evidence="10">
    <location>
        <begin position="123"/>
        <end position="221"/>
    </location>
</feature>
<dbReference type="Gene3D" id="1.10.10.10">
    <property type="entry name" value="Winged helix-like DNA-binding domain superfamily/Winged helix DNA-binding domain"/>
    <property type="match status" value="1"/>
</dbReference>
<dbReference type="Pfam" id="PF00072">
    <property type="entry name" value="Response_reg"/>
    <property type="match status" value="1"/>
</dbReference>
<sequence length="223" mass="25240">MRILVVEDEPKTGNHLLQGLQEAGFEAALARTGPEGLRLALAEDYDLVVLDVMLPAMDGWTVLRALRERKDTPVLFLTARDDIPDRVRGLELGADDYLVKPFAFAELLARIRTLLRRGPVREEAVIRIADAEIDVLRHKVTRAGQRIDLTPKEFALLHLLARRRGEVLSRRQIAAQVWDMNFDSDTNVVDVAIRRLRAKLDDPWPVKLVHTVRGIGYTVDEKA</sequence>
<dbReference type="PROSITE" id="PS51755">
    <property type="entry name" value="OMPR_PHOB"/>
    <property type="match status" value="1"/>
</dbReference>
<feature type="DNA-binding region" description="OmpR/PhoB-type" evidence="8">
    <location>
        <begin position="123"/>
        <end position="221"/>
    </location>
</feature>
<dbReference type="GO" id="GO:0032993">
    <property type="term" value="C:protein-DNA complex"/>
    <property type="evidence" value="ECO:0007669"/>
    <property type="project" value="TreeGrafter"/>
</dbReference>
<evidence type="ECO:0000256" key="4">
    <source>
        <dbReference type="ARBA" id="ARBA00023015"/>
    </source>
</evidence>
<dbReference type="GO" id="GO:0000976">
    <property type="term" value="F:transcription cis-regulatory region binding"/>
    <property type="evidence" value="ECO:0007669"/>
    <property type="project" value="TreeGrafter"/>
</dbReference>
<evidence type="ECO:0000313" key="11">
    <source>
        <dbReference type="EMBL" id="AVR94846.1"/>
    </source>
</evidence>
<evidence type="ECO:0000256" key="5">
    <source>
        <dbReference type="ARBA" id="ARBA00023125"/>
    </source>
</evidence>
<dbReference type="FunFam" id="3.40.50.2300:FF:000001">
    <property type="entry name" value="DNA-binding response regulator PhoB"/>
    <property type="match status" value="1"/>
</dbReference>
<keyword evidence="6" id="KW-0804">Transcription</keyword>
<dbReference type="SMART" id="SM00862">
    <property type="entry name" value="Trans_reg_C"/>
    <property type="match status" value="1"/>
</dbReference>
<dbReference type="KEGG" id="masz:C9I28_03305"/>
<dbReference type="AlphaFoldDB" id="A0A2R4C5F0"/>
<dbReference type="PANTHER" id="PTHR48111">
    <property type="entry name" value="REGULATOR OF RPOS"/>
    <property type="match status" value="1"/>
</dbReference>
<accession>A0A2R4C5F0</accession>
<keyword evidence="4" id="KW-0805">Transcription regulation</keyword>
<dbReference type="NCBIfam" id="TIGR01387">
    <property type="entry name" value="cztR_silR_copR"/>
    <property type="match status" value="1"/>
</dbReference>
<dbReference type="GO" id="GO:0005829">
    <property type="term" value="C:cytosol"/>
    <property type="evidence" value="ECO:0007669"/>
    <property type="project" value="TreeGrafter"/>
</dbReference>
<organism evidence="11 12">
    <name type="scientific">Pseudoduganella armeniaca</name>
    <dbReference type="NCBI Taxonomy" id="2072590"/>
    <lineage>
        <taxon>Bacteria</taxon>
        <taxon>Pseudomonadati</taxon>
        <taxon>Pseudomonadota</taxon>
        <taxon>Betaproteobacteria</taxon>
        <taxon>Burkholderiales</taxon>
        <taxon>Oxalobacteraceae</taxon>
        <taxon>Telluria group</taxon>
        <taxon>Pseudoduganella</taxon>
    </lineage>
</organism>
<dbReference type="CDD" id="cd19935">
    <property type="entry name" value="REC_OmpR_CusR-like"/>
    <property type="match status" value="1"/>
</dbReference>
<dbReference type="Gene3D" id="6.10.250.690">
    <property type="match status" value="1"/>
</dbReference>
<dbReference type="InterPro" id="IPR006291">
    <property type="entry name" value="CusR-like"/>
</dbReference>
<dbReference type="Gene3D" id="3.40.50.2300">
    <property type="match status" value="1"/>
</dbReference>
<proteinExistence type="predicted"/>
<gene>
    <name evidence="11" type="ORF">C9I28_03305</name>
</gene>
<dbReference type="OrthoDB" id="9802426at2"/>
<evidence type="ECO:0000256" key="6">
    <source>
        <dbReference type="ARBA" id="ARBA00023163"/>
    </source>
</evidence>
<dbReference type="InterPro" id="IPR011006">
    <property type="entry name" value="CheY-like_superfamily"/>
</dbReference>
<evidence type="ECO:0000256" key="3">
    <source>
        <dbReference type="ARBA" id="ARBA00023012"/>
    </source>
</evidence>
<evidence type="ECO:0000256" key="8">
    <source>
        <dbReference type="PROSITE-ProRule" id="PRU01091"/>
    </source>
</evidence>
<dbReference type="SMART" id="SM00448">
    <property type="entry name" value="REC"/>
    <property type="match status" value="1"/>
</dbReference>
<dbReference type="SUPFAM" id="SSF52172">
    <property type="entry name" value="CheY-like"/>
    <property type="match status" value="1"/>
</dbReference>
<evidence type="ECO:0000256" key="2">
    <source>
        <dbReference type="ARBA" id="ARBA00022553"/>
    </source>
</evidence>
<dbReference type="Pfam" id="PF00486">
    <property type="entry name" value="Trans_reg_C"/>
    <property type="match status" value="1"/>
</dbReference>
<keyword evidence="2 7" id="KW-0597">Phosphoprotein</keyword>
<dbReference type="InterPro" id="IPR036388">
    <property type="entry name" value="WH-like_DNA-bd_sf"/>
</dbReference>
<dbReference type="InterPro" id="IPR001789">
    <property type="entry name" value="Sig_transdc_resp-reg_receiver"/>
</dbReference>
<evidence type="ECO:0000259" key="10">
    <source>
        <dbReference type="PROSITE" id="PS51755"/>
    </source>
</evidence>
<dbReference type="GO" id="GO:0000156">
    <property type="term" value="F:phosphorelay response regulator activity"/>
    <property type="evidence" value="ECO:0007669"/>
    <property type="project" value="TreeGrafter"/>
</dbReference>
<name>A0A2R4C5F0_9BURK</name>
<dbReference type="PROSITE" id="PS50110">
    <property type="entry name" value="RESPONSE_REGULATORY"/>
    <property type="match status" value="1"/>
</dbReference>
<dbReference type="RefSeq" id="WP_107140197.1">
    <property type="nucleotide sequence ID" value="NZ_CP028324.1"/>
</dbReference>
<dbReference type="EMBL" id="CP028324">
    <property type="protein sequence ID" value="AVR94846.1"/>
    <property type="molecule type" value="Genomic_DNA"/>
</dbReference>